<keyword evidence="1" id="KW-1133">Transmembrane helix</keyword>
<name>A0A2C9VH74_MANES</name>
<evidence type="ECO:0000313" key="2">
    <source>
        <dbReference type="EMBL" id="OAY44217.1"/>
    </source>
</evidence>
<reference evidence="2" key="1">
    <citation type="submission" date="2016-02" db="EMBL/GenBank/DDBJ databases">
        <title>WGS assembly of Manihot esculenta.</title>
        <authorList>
            <person name="Bredeson J.V."/>
            <person name="Prochnik S.E."/>
            <person name="Lyons J.B."/>
            <person name="Schmutz J."/>
            <person name="Grimwood J."/>
            <person name="Vrebalov J."/>
            <person name="Bart R.S."/>
            <person name="Amuge T."/>
            <person name="Ferguson M.E."/>
            <person name="Green R."/>
            <person name="Putnam N."/>
            <person name="Stites J."/>
            <person name="Rounsley S."/>
            <person name="Rokhsar D.S."/>
        </authorList>
    </citation>
    <scope>NUCLEOTIDE SEQUENCE [LARGE SCALE GENOMIC DNA]</scope>
    <source>
        <tissue evidence="2">Leaf</tissue>
    </source>
</reference>
<keyword evidence="1" id="KW-0472">Membrane</keyword>
<dbReference type="AlphaFoldDB" id="A0A2C9VH74"/>
<keyword evidence="1" id="KW-0812">Transmembrane</keyword>
<dbReference type="EMBL" id="CM004394">
    <property type="protein sequence ID" value="OAY44217.1"/>
    <property type="molecule type" value="Genomic_DNA"/>
</dbReference>
<feature type="transmembrane region" description="Helical" evidence="1">
    <location>
        <begin position="6"/>
        <end position="23"/>
    </location>
</feature>
<evidence type="ECO:0000256" key="1">
    <source>
        <dbReference type="SAM" id="Phobius"/>
    </source>
</evidence>
<gene>
    <name evidence="2" type="ORF">MANES_08G132500</name>
</gene>
<sequence length="48" mass="5843">MFLWMGVVKWHFIIILWVMPMLYRLMIARFHEHGDSEQGPFPARMPEP</sequence>
<organism evidence="2">
    <name type="scientific">Manihot esculenta</name>
    <name type="common">Cassava</name>
    <name type="synonym">Jatropha manihot</name>
    <dbReference type="NCBI Taxonomy" id="3983"/>
    <lineage>
        <taxon>Eukaryota</taxon>
        <taxon>Viridiplantae</taxon>
        <taxon>Streptophyta</taxon>
        <taxon>Embryophyta</taxon>
        <taxon>Tracheophyta</taxon>
        <taxon>Spermatophyta</taxon>
        <taxon>Magnoliopsida</taxon>
        <taxon>eudicotyledons</taxon>
        <taxon>Gunneridae</taxon>
        <taxon>Pentapetalae</taxon>
        <taxon>rosids</taxon>
        <taxon>fabids</taxon>
        <taxon>Malpighiales</taxon>
        <taxon>Euphorbiaceae</taxon>
        <taxon>Crotonoideae</taxon>
        <taxon>Manihoteae</taxon>
        <taxon>Manihot</taxon>
    </lineage>
</organism>
<proteinExistence type="predicted"/>
<accession>A0A2C9VH74</accession>
<protein>
    <submittedName>
        <fullName evidence="2">Uncharacterized protein</fullName>
    </submittedName>
</protein>